<dbReference type="InterPro" id="IPR001268">
    <property type="entry name" value="NADH_UbQ_OxRdtase_30kDa_su"/>
</dbReference>
<dbReference type="SUPFAM" id="SSF143243">
    <property type="entry name" value="Nqo5-like"/>
    <property type="match status" value="1"/>
</dbReference>
<comment type="function">
    <text evidence="3">NDH-1 shuttles electrons from NADH, via FMN and iron-sulfur (Fe-S) centers, to quinones in the respiratory chain. The immediate electron acceptor for the enzyme in this species is believed to be ubiquinone. Couples the redox reaction to proton translocation (for every two electrons transferred, four hydrogen ions are translocated across the cytoplasmic membrane), and thus conserves the redox energy in a proton gradient.</text>
</comment>
<dbReference type="OrthoDB" id="9803286at2"/>
<organism evidence="8 10">
    <name type="scientific">Stenotrophomonas koreensis</name>
    <dbReference type="NCBI Taxonomy" id="266128"/>
    <lineage>
        <taxon>Bacteria</taxon>
        <taxon>Pseudomonadati</taxon>
        <taxon>Pseudomonadota</taxon>
        <taxon>Gammaproteobacteria</taxon>
        <taxon>Lysobacterales</taxon>
        <taxon>Lysobacteraceae</taxon>
        <taxon>Stenotrophomonas</taxon>
    </lineage>
</organism>
<dbReference type="GO" id="GO:0048038">
    <property type="term" value="F:quinone binding"/>
    <property type="evidence" value="ECO:0007669"/>
    <property type="project" value="UniProtKB-KW"/>
</dbReference>
<keyword evidence="3 5" id="KW-0874">Quinone</keyword>
<dbReference type="Proteomes" id="UP000051254">
    <property type="component" value="Unassembled WGS sequence"/>
</dbReference>
<dbReference type="GO" id="GO:0008137">
    <property type="term" value="F:NADH dehydrogenase (ubiquinone) activity"/>
    <property type="evidence" value="ECO:0007669"/>
    <property type="project" value="InterPro"/>
</dbReference>
<dbReference type="EMBL" id="LDJH01000006">
    <property type="protein sequence ID" value="KRG59652.1"/>
    <property type="molecule type" value="Genomic_DNA"/>
</dbReference>
<keyword evidence="3" id="KW-0472">Membrane</keyword>
<comment type="catalytic activity">
    <reaction evidence="3 5">
        <text>a quinone + NADH + 5 H(+)(in) = a quinol + NAD(+) + 4 H(+)(out)</text>
        <dbReference type="Rhea" id="RHEA:57888"/>
        <dbReference type="ChEBI" id="CHEBI:15378"/>
        <dbReference type="ChEBI" id="CHEBI:24646"/>
        <dbReference type="ChEBI" id="CHEBI:57540"/>
        <dbReference type="ChEBI" id="CHEBI:57945"/>
        <dbReference type="ChEBI" id="CHEBI:132124"/>
    </reaction>
</comment>
<dbReference type="InterPro" id="IPR010218">
    <property type="entry name" value="NADH_DH_suC"/>
</dbReference>
<comment type="subcellular location">
    <subcellularLocation>
        <location evidence="3">Cell membrane</location>
        <topology evidence="3">Peripheral membrane protein</topology>
        <orientation evidence="3">Cytoplasmic side</orientation>
    </subcellularLocation>
</comment>
<dbReference type="NCBIfam" id="NF004732">
    <property type="entry name" value="PRK06074.1-4"/>
    <property type="match status" value="1"/>
</dbReference>
<sequence length="250" mass="27746">MAQQASPFIDRLAARFAGAQVTVVEPRGEVTLDVPVADWLSTCQALRDELGFEQLIDLCGVDYMGYGDDEWDTSDVSSSGFSRGVEGRGVGRFGWGQGPQRETADGPQPMVMPSRRFAVVAQLRSLQHNLILAVRTFAPDDGLPVVASLCAVWPGVNWFEREAFDLYGILFEGHPDLRRILTDYGFVGHPFRKDFPLIGNVEVRYDEEKQRVVYEPVTSVEPRVGVPRVLRDDARFATAAGERAQQEAAK</sequence>
<feature type="region of interest" description="Disordered" evidence="6">
    <location>
        <begin position="89"/>
        <end position="110"/>
    </location>
</feature>
<feature type="domain" description="NADH:ubiquinone oxidoreductase 30kDa subunit" evidence="7">
    <location>
        <begin position="114"/>
        <end position="199"/>
    </location>
</feature>
<keyword evidence="10" id="KW-1185">Reference proteome</keyword>
<evidence type="ECO:0000313" key="10">
    <source>
        <dbReference type="Proteomes" id="UP000051254"/>
    </source>
</evidence>
<evidence type="ECO:0000313" key="11">
    <source>
        <dbReference type="Proteomes" id="UP000550609"/>
    </source>
</evidence>
<dbReference type="EMBL" id="JACIUV010000003">
    <property type="protein sequence ID" value="MBB1116839.1"/>
    <property type="molecule type" value="Genomic_DNA"/>
</dbReference>
<evidence type="ECO:0000313" key="8">
    <source>
        <dbReference type="EMBL" id="KRG59652.1"/>
    </source>
</evidence>
<keyword evidence="3" id="KW-0830">Ubiquinone</keyword>
<comment type="subunit">
    <text evidence="3">NDH-1 is composed of 14 different subunits. Subunits NuoB, C, D, E, F, and G constitute the peripheral sector of the complex.</text>
</comment>
<comment type="similarity">
    <text evidence="1 3 4">Belongs to the complex I 30 kDa subunit family.</text>
</comment>
<dbReference type="AlphaFoldDB" id="A0A0R0C1W9"/>
<protein>
    <recommendedName>
        <fullName evidence="3">NADH-quinone oxidoreductase subunit C</fullName>
        <ecNumber evidence="3">7.1.1.-</ecNumber>
    </recommendedName>
    <alternativeName>
        <fullName evidence="3">NADH dehydrogenase I subunit C</fullName>
    </alternativeName>
    <alternativeName>
        <fullName evidence="3">NDH-1 subunit C</fullName>
    </alternativeName>
</protein>
<evidence type="ECO:0000313" key="9">
    <source>
        <dbReference type="EMBL" id="MBB1116839.1"/>
    </source>
</evidence>
<dbReference type="InterPro" id="IPR020396">
    <property type="entry name" value="NADH_UbQ_OxRdtase_CS"/>
</dbReference>
<keyword evidence="3" id="KW-1003">Cell membrane</keyword>
<dbReference type="STRING" id="266128.ABB25_03690"/>
<evidence type="ECO:0000259" key="7">
    <source>
        <dbReference type="Pfam" id="PF00329"/>
    </source>
</evidence>
<evidence type="ECO:0000256" key="5">
    <source>
        <dbReference type="RuleBase" id="RU003582"/>
    </source>
</evidence>
<gene>
    <name evidence="3" type="primary">nuoC</name>
    <name evidence="8" type="ORF">ABB25_03690</name>
    <name evidence="9" type="ORF">H4O09_07235</name>
</gene>
<accession>A0A7W3YVF7</accession>
<reference evidence="8 10" key="1">
    <citation type="submission" date="2015-05" db="EMBL/GenBank/DDBJ databases">
        <title>Genome sequencing and analysis of members of genus Stenotrophomonas.</title>
        <authorList>
            <person name="Patil P.P."/>
            <person name="Midha S."/>
            <person name="Patil P.B."/>
        </authorList>
    </citation>
    <scope>NUCLEOTIDE SEQUENCE [LARGE SCALE GENOMIC DNA]</scope>
    <source>
        <strain evidence="8 10">DSM 17805</strain>
    </source>
</reference>
<evidence type="ECO:0000256" key="4">
    <source>
        <dbReference type="RuleBase" id="RU003456"/>
    </source>
</evidence>
<dbReference type="Pfam" id="PF00329">
    <property type="entry name" value="Complex1_30kDa"/>
    <property type="match status" value="1"/>
</dbReference>
<dbReference type="Proteomes" id="UP000550609">
    <property type="component" value="Unassembled WGS sequence"/>
</dbReference>
<dbReference type="EC" id="7.1.1.-" evidence="3"/>
<keyword evidence="9" id="KW-0560">Oxidoreductase</keyword>
<accession>A0A0R0C1W9</accession>
<dbReference type="InterPro" id="IPR037232">
    <property type="entry name" value="NADH_quin_OxRdtase_su_C/D-like"/>
</dbReference>
<dbReference type="PANTHER" id="PTHR10884:SF14">
    <property type="entry name" value="NADH DEHYDROGENASE [UBIQUINONE] IRON-SULFUR PROTEIN 3, MITOCHONDRIAL"/>
    <property type="match status" value="1"/>
</dbReference>
<dbReference type="RefSeq" id="WP_057663867.1">
    <property type="nucleotide sequence ID" value="NZ_JACIUV010000003.1"/>
</dbReference>
<dbReference type="PATRIC" id="fig|266128.3.peg.2400"/>
<keyword evidence="3 4" id="KW-1278">Translocase</keyword>
<evidence type="ECO:0000256" key="2">
    <source>
        <dbReference type="ARBA" id="ARBA00022448"/>
    </source>
</evidence>
<dbReference type="Gene3D" id="3.30.460.80">
    <property type="entry name" value="NADH:ubiquinone oxidoreductase, 30kDa subunit"/>
    <property type="match status" value="1"/>
</dbReference>
<comment type="caution">
    <text evidence="8">The sequence shown here is derived from an EMBL/GenBank/DDBJ whole genome shotgun (WGS) entry which is preliminary data.</text>
</comment>
<proteinExistence type="inferred from homology"/>
<name>A0A0R0C1W9_9GAMM</name>
<dbReference type="GO" id="GO:0005886">
    <property type="term" value="C:plasma membrane"/>
    <property type="evidence" value="ECO:0007669"/>
    <property type="project" value="UniProtKB-SubCell"/>
</dbReference>
<dbReference type="HAMAP" id="MF_01357">
    <property type="entry name" value="NDH1_NuoC"/>
    <property type="match status" value="1"/>
</dbReference>
<dbReference type="PROSITE" id="PS00542">
    <property type="entry name" value="COMPLEX1_30K"/>
    <property type="match status" value="1"/>
</dbReference>
<evidence type="ECO:0000256" key="3">
    <source>
        <dbReference type="HAMAP-Rule" id="MF_01357"/>
    </source>
</evidence>
<evidence type="ECO:0000256" key="1">
    <source>
        <dbReference type="ARBA" id="ARBA00007569"/>
    </source>
</evidence>
<dbReference type="NCBIfam" id="NF004730">
    <property type="entry name" value="PRK06074.1-1"/>
    <property type="match status" value="1"/>
</dbReference>
<dbReference type="PANTHER" id="PTHR10884">
    <property type="entry name" value="NADH DEHYDROGENASE UBIQUINONE IRON-SULFUR PROTEIN 3"/>
    <property type="match status" value="1"/>
</dbReference>
<keyword evidence="2 3" id="KW-0813">Transport</keyword>
<evidence type="ECO:0000256" key="6">
    <source>
        <dbReference type="SAM" id="MobiDB-lite"/>
    </source>
</evidence>
<dbReference type="GO" id="GO:0050136">
    <property type="term" value="F:NADH dehydrogenase (quinone) (non-electrogenic) activity"/>
    <property type="evidence" value="ECO:0007669"/>
    <property type="project" value="UniProtKB-UniRule"/>
</dbReference>
<reference evidence="9 11" key="2">
    <citation type="submission" date="2020-08" db="EMBL/GenBank/DDBJ databases">
        <title>Stenotrophomonas sp. W1S232.</title>
        <authorList>
            <person name="Deng Y."/>
        </authorList>
    </citation>
    <scope>NUCLEOTIDE SEQUENCE [LARGE SCALE GENOMIC DNA]</scope>
    <source>
        <strain evidence="9 11">W1S232</strain>
    </source>
</reference>
<keyword evidence="3 4" id="KW-0520">NAD</keyword>